<dbReference type="Gene3D" id="1.10.132.20">
    <property type="entry name" value="Ribosome-recycling factor"/>
    <property type="match status" value="1"/>
</dbReference>
<dbReference type="InterPro" id="IPR002661">
    <property type="entry name" value="Ribosome_recyc_fac"/>
</dbReference>
<evidence type="ECO:0000259" key="3">
    <source>
        <dbReference type="Pfam" id="PF01765"/>
    </source>
</evidence>
<evidence type="ECO:0000313" key="4">
    <source>
        <dbReference type="EMBL" id="GMI27245.1"/>
    </source>
</evidence>
<organism evidence="4 5">
    <name type="scientific">Tetraparma gracilis</name>
    <dbReference type="NCBI Taxonomy" id="2962635"/>
    <lineage>
        <taxon>Eukaryota</taxon>
        <taxon>Sar</taxon>
        <taxon>Stramenopiles</taxon>
        <taxon>Ochrophyta</taxon>
        <taxon>Bolidophyceae</taxon>
        <taxon>Parmales</taxon>
        <taxon>Triparmaceae</taxon>
        <taxon>Tetraparma</taxon>
    </lineage>
</organism>
<evidence type="ECO:0000256" key="1">
    <source>
        <dbReference type="ARBA" id="ARBA00005912"/>
    </source>
</evidence>
<dbReference type="EMBL" id="BRYB01000300">
    <property type="protein sequence ID" value="GMI27245.1"/>
    <property type="molecule type" value="Genomic_DNA"/>
</dbReference>
<comment type="caution">
    <text evidence="4">The sequence shown here is derived from an EMBL/GenBank/DDBJ whole genome shotgun (WGS) entry which is preliminary data.</text>
</comment>
<dbReference type="Gene3D" id="3.30.1360.40">
    <property type="match status" value="1"/>
</dbReference>
<accession>A0ABQ6MJX5</accession>
<dbReference type="SUPFAM" id="SSF55194">
    <property type="entry name" value="Ribosome recycling factor, RRF"/>
    <property type="match status" value="1"/>
</dbReference>
<dbReference type="PANTHER" id="PTHR20982">
    <property type="entry name" value="RIBOSOME RECYCLING FACTOR"/>
    <property type="match status" value="1"/>
</dbReference>
<dbReference type="Pfam" id="PF01765">
    <property type="entry name" value="RRF"/>
    <property type="match status" value="1"/>
</dbReference>
<dbReference type="HAMAP" id="MF_00040">
    <property type="entry name" value="RRF"/>
    <property type="match status" value="1"/>
</dbReference>
<evidence type="ECO:0000256" key="2">
    <source>
        <dbReference type="ARBA" id="ARBA00022917"/>
    </source>
</evidence>
<dbReference type="PANTHER" id="PTHR20982:SF3">
    <property type="entry name" value="MITOCHONDRIAL RIBOSOME RECYCLING FACTOR PSEUDO 1"/>
    <property type="match status" value="1"/>
</dbReference>
<dbReference type="InterPro" id="IPR036191">
    <property type="entry name" value="RRF_sf"/>
</dbReference>
<dbReference type="InterPro" id="IPR023584">
    <property type="entry name" value="Ribosome_recyc_fac_dom"/>
</dbReference>
<sequence>MTKTIASLQESLTTIRTGRASPKMLDKVRVSYYDAPTPLRDLASITTSNAQQLSVDVFDKSAMKDVERAIIDANLGLTPTNDGKVIRINVPQLTEDRRKQLAKDAKKMGEEAKVGIRNVRRDEVDKVKKATKKKVIGEDEGKRAEAGVDKAMEKAVKEVEAIVKKKDEELSKV</sequence>
<dbReference type="NCBIfam" id="TIGR00496">
    <property type="entry name" value="frr"/>
    <property type="match status" value="1"/>
</dbReference>
<dbReference type="CDD" id="cd00520">
    <property type="entry name" value="RRF"/>
    <property type="match status" value="1"/>
</dbReference>
<dbReference type="Proteomes" id="UP001165060">
    <property type="component" value="Unassembled WGS sequence"/>
</dbReference>
<protein>
    <recommendedName>
        <fullName evidence="3">Ribosome recycling factor domain-containing protein</fullName>
    </recommendedName>
</protein>
<name>A0ABQ6MJX5_9STRA</name>
<keyword evidence="2" id="KW-0648">Protein biosynthesis</keyword>
<feature type="domain" description="Ribosome recycling factor" evidence="3">
    <location>
        <begin position="8"/>
        <end position="170"/>
    </location>
</feature>
<keyword evidence="5" id="KW-1185">Reference proteome</keyword>
<comment type="similarity">
    <text evidence="1">Belongs to the RRF family.</text>
</comment>
<reference evidence="4 5" key="1">
    <citation type="journal article" date="2023" name="Commun. Biol.">
        <title>Genome analysis of Parmales, the sister group of diatoms, reveals the evolutionary specialization of diatoms from phago-mixotrophs to photoautotrophs.</title>
        <authorList>
            <person name="Ban H."/>
            <person name="Sato S."/>
            <person name="Yoshikawa S."/>
            <person name="Yamada K."/>
            <person name="Nakamura Y."/>
            <person name="Ichinomiya M."/>
            <person name="Sato N."/>
            <person name="Blanc-Mathieu R."/>
            <person name="Endo H."/>
            <person name="Kuwata A."/>
            <person name="Ogata H."/>
        </authorList>
    </citation>
    <scope>NUCLEOTIDE SEQUENCE [LARGE SCALE GENOMIC DNA]</scope>
</reference>
<proteinExistence type="inferred from homology"/>
<evidence type="ECO:0000313" key="5">
    <source>
        <dbReference type="Proteomes" id="UP001165060"/>
    </source>
</evidence>
<gene>
    <name evidence="4" type="ORF">TeGR_g2847</name>
</gene>